<accession>A0ABN0BDV5</accession>
<proteinExistence type="predicted"/>
<protein>
    <submittedName>
        <fullName evidence="1">Uncharacterized protein</fullName>
    </submittedName>
</protein>
<keyword evidence="2" id="KW-1185">Reference proteome</keyword>
<sequence>MAILPSTIFDTTATNIYTGATGRFELKDRTHTINIRYIFLF</sequence>
<evidence type="ECO:0000313" key="1">
    <source>
        <dbReference type="EMBL" id="EFR47225.1"/>
    </source>
</evidence>
<organism evidence="1 2">
    <name type="scientific">Helicobacter cinaedi CCUG 18818 = ATCC BAA-847</name>
    <dbReference type="NCBI Taxonomy" id="537971"/>
    <lineage>
        <taxon>Bacteria</taxon>
        <taxon>Pseudomonadati</taxon>
        <taxon>Campylobacterota</taxon>
        <taxon>Epsilonproteobacteria</taxon>
        <taxon>Campylobacterales</taxon>
        <taxon>Helicobacteraceae</taxon>
        <taxon>Helicobacter</taxon>
    </lineage>
</organism>
<evidence type="ECO:0000313" key="2">
    <source>
        <dbReference type="Proteomes" id="UP000005755"/>
    </source>
</evidence>
<reference evidence="2" key="1">
    <citation type="journal article" date="2014" name="Genome Announc.">
        <title>Draft genome sequences of six enterohepatic helicobacter species isolated from humans and one from rhesus macaques.</title>
        <authorList>
            <person name="Shen Z."/>
            <person name="Sheh A."/>
            <person name="Young S.K."/>
            <person name="Abouelliel A."/>
            <person name="Ward D.V."/>
            <person name="Earl A.M."/>
            <person name="Fox J.G."/>
        </authorList>
    </citation>
    <scope>NUCLEOTIDE SEQUENCE [LARGE SCALE GENOMIC DNA]</scope>
    <source>
        <strain evidence="2">CCUG 18818</strain>
    </source>
</reference>
<dbReference type="EMBL" id="DS990393">
    <property type="protein sequence ID" value="EFR47225.1"/>
    <property type="molecule type" value="Genomic_DNA"/>
</dbReference>
<name>A0ABN0BDV5_9HELI</name>
<dbReference type="Proteomes" id="UP000005755">
    <property type="component" value="Unassembled WGS sequence"/>
</dbReference>
<gene>
    <name evidence="1" type="ORF">HCCG_01773</name>
</gene>